<keyword evidence="1" id="KW-0949">S-adenosyl-L-methionine</keyword>
<dbReference type="PANTHER" id="PTHR46098">
    <property type="entry name" value="TRNA (CYTOSINE(38)-C(5))-METHYLTRANSFERASE"/>
    <property type="match status" value="1"/>
</dbReference>
<dbReference type="EMBL" id="LSSL01003674">
    <property type="protein sequence ID" value="OLY80214.1"/>
    <property type="molecule type" value="Genomic_DNA"/>
</dbReference>
<evidence type="ECO:0000256" key="1">
    <source>
        <dbReference type="ARBA" id="ARBA00022691"/>
    </source>
</evidence>
<dbReference type="STRING" id="133383.A0A1R0GTJ0"/>
<dbReference type="SUPFAM" id="SSF53335">
    <property type="entry name" value="S-adenosyl-L-methionine-dependent methyltransferases"/>
    <property type="match status" value="1"/>
</dbReference>
<dbReference type="Gene3D" id="3.90.120.10">
    <property type="entry name" value="DNA Methylase, subunit A, domain 2"/>
    <property type="match status" value="1"/>
</dbReference>
<name>A0A1R0GTJ0_9FUNG</name>
<dbReference type="InterPro" id="IPR050750">
    <property type="entry name" value="C5-MTase"/>
</dbReference>
<dbReference type="Proteomes" id="UP000187455">
    <property type="component" value="Unassembled WGS sequence"/>
</dbReference>
<keyword evidence="3" id="KW-1185">Reference proteome</keyword>
<sequence length="223" mass="25062">MKRIHDSEIFKKKKLKGFSSNESIQLKALEFFSGIGGLNYGLINSGAPAKVVQSFDMNELANAVYFNNFQEKPNNRSNTRKILVETLSKLGYIIQEFIVSPLQIGIPNDRLRYYLIAKKSLEIPIGADPEYQNKPLDSIICTKFPNTTPNFLKSIYENLDLKPLSAPVVTQQAISSFLQDDINPSTSSDFAVPSSFIEKRKNYNFDVVIPESTKCSTFTKVSS</sequence>
<comment type="caution">
    <text evidence="2">The sequence shown here is derived from an EMBL/GenBank/DDBJ whole genome shotgun (WGS) entry which is preliminary data.</text>
</comment>
<keyword evidence="2" id="KW-0489">Methyltransferase</keyword>
<reference evidence="2 3" key="1">
    <citation type="journal article" date="2016" name="Mol. Biol. Evol.">
        <title>Genome-Wide Survey of Gut Fungi (Harpellales) Reveals the First Horizontally Transferred Ubiquitin Gene from a Mosquito Host.</title>
        <authorList>
            <person name="Wang Y."/>
            <person name="White M.M."/>
            <person name="Kvist S."/>
            <person name="Moncalvo J.M."/>
        </authorList>
    </citation>
    <scope>NUCLEOTIDE SEQUENCE [LARGE SCALE GENOMIC DNA]</scope>
    <source>
        <strain evidence="2 3">ALG-7-W6</strain>
    </source>
</reference>
<dbReference type="InterPro" id="IPR029063">
    <property type="entry name" value="SAM-dependent_MTases_sf"/>
</dbReference>
<dbReference type="OrthoDB" id="414133at2759"/>
<organism evidence="2 3">
    <name type="scientific">Smittium mucronatum</name>
    <dbReference type="NCBI Taxonomy" id="133383"/>
    <lineage>
        <taxon>Eukaryota</taxon>
        <taxon>Fungi</taxon>
        <taxon>Fungi incertae sedis</taxon>
        <taxon>Zoopagomycota</taxon>
        <taxon>Kickxellomycotina</taxon>
        <taxon>Harpellomycetes</taxon>
        <taxon>Harpellales</taxon>
        <taxon>Legeriomycetaceae</taxon>
        <taxon>Smittium</taxon>
    </lineage>
</organism>
<protein>
    <submittedName>
        <fullName evidence="2">DNA (Cytosine-5)-methyltransferase</fullName>
    </submittedName>
</protein>
<gene>
    <name evidence="2" type="ORF">AYI68_g5694</name>
</gene>
<dbReference type="GO" id="GO:0008168">
    <property type="term" value="F:methyltransferase activity"/>
    <property type="evidence" value="ECO:0007669"/>
    <property type="project" value="UniProtKB-KW"/>
</dbReference>
<dbReference type="Gene3D" id="3.40.50.150">
    <property type="entry name" value="Vaccinia Virus protein VP39"/>
    <property type="match status" value="2"/>
</dbReference>
<proteinExistence type="predicted"/>
<evidence type="ECO:0000313" key="2">
    <source>
        <dbReference type="EMBL" id="OLY80214.1"/>
    </source>
</evidence>
<dbReference type="GO" id="GO:0032259">
    <property type="term" value="P:methylation"/>
    <property type="evidence" value="ECO:0007669"/>
    <property type="project" value="UniProtKB-KW"/>
</dbReference>
<dbReference type="GO" id="GO:0005634">
    <property type="term" value="C:nucleus"/>
    <property type="evidence" value="ECO:0007669"/>
    <property type="project" value="TreeGrafter"/>
</dbReference>
<dbReference type="AlphaFoldDB" id="A0A1R0GTJ0"/>
<evidence type="ECO:0000313" key="3">
    <source>
        <dbReference type="Proteomes" id="UP000187455"/>
    </source>
</evidence>
<dbReference type="PANTHER" id="PTHR46098:SF1">
    <property type="entry name" value="TRNA (CYTOSINE(38)-C(5))-METHYLTRANSFERASE"/>
    <property type="match status" value="1"/>
</dbReference>
<accession>A0A1R0GTJ0</accession>
<keyword evidence="2" id="KW-0808">Transferase</keyword>